<dbReference type="GO" id="GO:0042147">
    <property type="term" value="P:retrograde transport, endosome to Golgi"/>
    <property type="evidence" value="ECO:0007669"/>
    <property type="project" value="UniProtKB-UniRule"/>
</dbReference>
<evidence type="ECO:0000256" key="4">
    <source>
        <dbReference type="SAM" id="MobiDB-lite"/>
    </source>
</evidence>
<dbReference type="GO" id="GO:1990745">
    <property type="term" value="C:EARP complex"/>
    <property type="evidence" value="ECO:0007669"/>
    <property type="project" value="TreeGrafter"/>
</dbReference>
<feature type="region of interest" description="Disordered" evidence="4">
    <location>
        <begin position="1"/>
        <end position="29"/>
    </location>
</feature>
<dbReference type="GO" id="GO:0005829">
    <property type="term" value="C:cytosol"/>
    <property type="evidence" value="ECO:0007669"/>
    <property type="project" value="GOC"/>
</dbReference>
<evidence type="ECO:0000256" key="3">
    <source>
        <dbReference type="RuleBase" id="RU368010"/>
    </source>
</evidence>
<sequence length="89" mass="10514">MEALSDDSNHLTSPEQNQPSDKMVEMNPFDMNSNDFNSEIYMNKILKECRLSELMDTEQMLYRQIQTLDSEMQTLIYENYNKFISATET</sequence>
<dbReference type="AlphaFoldDB" id="A0A132ACV5"/>
<comment type="subunit">
    <text evidence="3">Component of the Golgi-associated retrograde protein (GARP) complex.</text>
</comment>
<organism evidence="5 6">
    <name type="scientific">Sarcoptes scabiei</name>
    <name type="common">Itch mite</name>
    <name type="synonym">Acarus scabiei</name>
    <dbReference type="NCBI Taxonomy" id="52283"/>
    <lineage>
        <taxon>Eukaryota</taxon>
        <taxon>Metazoa</taxon>
        <taxon>Ecdysozoa</taxon>
        <taxon>Arthropoda</taxon>
        <taxon>Chelicerata</taxon>
        <taxon>Arachnida</taxon>
        <taxon>Acari</taxon>
        <taxon>Acariformes</taxon>
        <taxon>Sarcoptiformes</taxon>
        <taxon>Astigmata</taxon>
        <taxon>Psoroptidia</taxon>
        <taxon>Sarcoptoidea</taxon>
        <taxon>Sarcoptidae</taxon>
        <taxon>Sarcoptinae</taxon>
        <taxon>Sarcoptes</taxon>
    </lineage>
</organism>
<comment type="caution">
    <text evidence="5">The sequence shown here is derived from an EMBL/GenBank/DDBJ whole genome shotgun (WGS) entry which is preliminary data.</text>
</comment>
<name>A0A132ACV5_SARSC</name>
<comment type="subcellular location">
    <subcellularLocation>
        <location evidence="3">Golgi apparatus</location>
        <location evidence="3">trans-Golgi network</location>
    </subcellularLocation>
</comment>
<feature type="non-terminal residue" evidence="5">
    <location>
        <position position="89"/>
    </location>
</feature>
<feature type="compositionally biased region" description="Polar residues" evidence="4">
    <location>
        <begin position="10"/>
        <end position="20"/>
    </location>
</feature>
<dbReference type="GO" id="GO:0007041">
    <property type="term" value="P:lysosomal transport"/>
    <property type="evidence" value="ECO:0007669"/>
    <property type="project" value="TreeGrafter"/>
</dbReference>
<dbReference type="GO" id="GO:0048193">
    <property type="term" value="P:Golgi vesicle transport"/>
    <property type="evidence" value="ECO:0007669"/>
    <property type="project" value="TreeGrafter"/>
</dbReference>
<accession>A0A132ACV5</accession>
<dbReference type="PANTHER" id="PTHR15954">
    <property type="entry name" value="VACUOLAR PROTEIN SORTING-ASSOCIATED PROTEIN 51 HOMOLOG"/>
    <property type="match status" value="1"/>
</dbReference>
<dbReference type="InterPro" id="IPR014812">
    <property type="entry name" value="Vps51"/>
</dbReference>
<gene>
    <name evidence="5" type="ORF">QR98_0073490</name>
</gene>
<dbReference type="Proteomes" id="UP000616769">
    <property type="component" value="Unassembled WGS sequence"/>
</dbReference>
<comment type="similarity">
    <text evidence="1 3">Belongs to the VPS51 family.</text>
</comment>
<evidence type="ECO:0000256" key="1">
    <source>
        <dbReference type="ARBA" id="ARBA00006080"/>
    </source>
</evidence>
<dbReference type="GO" id="GO:0016020">
    <property type="term" value="C:membrane"/>
    <property type="evidence" value="ECO:0007669"/>
    <property type="project" value="TreeGrafter"/>
</dbReference>
<dbReference type="GO" id="GO:0006869">
    <property type="term" value="P:lipid transport"/>
    <property type="evidence" value="ECO:0007669"/>
    <property type="project" value="UniProtKB-UniRule"/>
</dbReference>
<evidence type="ECO:0000313" key="6">
    <source>
        <dbReference type="Proteomes" id="UP000616769"/>
    </source>
</evidence>
<keyword evidence="3" id="KW-0445">Lipid transport</keyword>
<dbReference type="VEuPathDB" id="VectorBase:SSCA002809"/>
<dbReference type="GO" id="GO:0015031">
    <property type="term" value="P:protein transport"/>
    <property type="evidence" value="ECO:0007669"/>
    <property type="project" value="UniProtKB-UniRule"/>
</dbReference>
<dbReference type="OrthoDB" id="203678at2759"/>
<dbReference type="GO" id="GO:0007030">
    <property type="term" value="P:Golgi organization"/>
    <property type="evidence" value="ECO:0007669"/>
    <property type="project" value="UniProtKB-UniRule"/>
</dbReference>
<keyword evidence="3" id="KW-0813">Transport</keyword>
<dbReference type="PANTHER" id="PTHR15954:SF4">
    <property type="entry name" value="VACUOLAR PROTEIN SORTING-ASSOCIATED PROTEIN 51 HOMOLOG"/>
    <property type="match status" value="1"/>
</dbReference>
<dbReference type="EMBL" id="JXLN01012761">
    <property type="protein sequence ID" value="KPM08824.1"/>
    <property type="molecule type" value="Genomic_DNA"/>
</dbReference>
<dbReference type="GO" id="GO:0032456">
    <property type="term" value="P:endocytic recycling"/>
    <property type="evidence" value="ECO:0007669"/>
    <property type="project" value="TreeGrafter"/>
</dbReference>
<protein>
    <recommendedName>
        <fullName evidence="2 3">Vacuolar protein sorting-associated protein 51 homolog</fullName>
    </recommendedName>
</protein>
<evidence type="ECO:0000256" key="2">
    <source>
        <dbReference type="ARBA" id="ARBA00016122"/>
    </source>
</evidence>
<comment type="function">
    <text evidence="3">Acts as component of the GARP complex that is involved in retrograde transport from early and late endosomes to the trans-Golgi network (TGN).</text>
</comment>
<reference evidence="5 6" key="1">
    <citation type="journal article" date="2015" name="Parasit. Vectors">
        <title>Draft genome of the scabies mite.</title>
        <authorList>
            <person name="Rider S.D.Jr."/>
            <person name="Morgan M.S."/>
            <person name="Arlian L.G."/>
        </authorList>
    </citation>
    <scope>NUCLEOTIDE SEQUENCE [LARGE SCALE GENOMIC DNA]</scope>
    <source>
        <strain evidence="5">Arlian Lab</strain>
    </source>
</reference>
<keyword evidence="3" id="KW-0333">Golgi apparatus</keyword>
<evidence type="ECO:0000313" key="5">
    <source>
        <dbReference type="EMBL" id="KPM08824.1"/>
    </source>
</evidence>
<dbReference type="GO" id="GO:0000938">
    <property type="term" value="C:GARP complex"/>
    <property type="evidence" value="ECO:0007669"/>
    <property type="project" value="UniProtKB-UniRule"/>
</dbReference>
<dbReference type="Pfam" id="PF08700">
    <property type="entry name" value="VPS51_Exo84_N"/>
    <property type="match status" value="1"/>
</dbReference>
<proteinExistence type="inferred from homology"/>
<keyword evidence="3" id="KW-0653">Protein transport</keyword>